<reference evidence="2" key="1">
    <citation type="submission" date="2011-08" db="EMBL/GenBank/DDBJ databases">
        <authorList>
            <person name="Rombauts S."/>
        </authorList>
    </citation>
    <scope>NUCLEOTIDE SEQUENCE</scope>
    <source>
        <strain evidence="2">London</strain>
    </source>
</reference>
<dbReference type="Proteomes" id="UP000015104">
    <property type="component" value="Unassembled WGS sequence"/>
</dbReference>
<keyword evidence="2" id="KW-1185">Reference proteome</keyword>
<protein>
    <submittedName>
        <fullName evidence="1">Uncharacterized protein</fullName>
    </submittedName>
</protein>
<reference evidence="1" key="2">
    <citation type="submission" date="2015-06" db="UniProtKB">
        <authorList>
            <consortium name="EnsemblMetazoa"/>
        </authorList>
    </citation>
    <scope>IDENTIFICATION</scope>
</reference>
<accession>T1KW31</accession>
<proteinExistence type="predicted"/>
<dbReference type="AlphaFoldDB" id="T1KW31"/>
<dbReference type="EnsemblMetazoa" id="tetur24g00170.1">
    <property type="protein sequence ID" value="tetur24g00170.1"/>
    <property type="gene ID" value="tetur24g00170"/>
</dbReference>
<organism evidence="1 2">
    <name type="scientific">Tetranychus urticae</name>
    <name type="common">Two-spotted spider mite</name>
    <dbReference type="NCBI Taxonomy" id="32264"/>
    <lineage>
        <taxon>Eukaryota</taxon>
        <taxon>Metazoa</taxon>
        <taxon>Ecdysozoa</taxon>
        <taxon>Arthropoda</taxon>
        <taxon>Chelicerata</taxon>
        <taxon>Arachnida</taxon>
        <taxon>Acari</taxon>
        <taxon>Acariformes</taxon>
        <taxon>Trombidiformes</taxon>
        <taxon>Prostigmata</taxon>
        <taxon>Eleutherengona</taxon>
        <taxon>Raphignathae</taxon>
        <taxon>Tetranychoidea</taxon>
        <taxon>Tetranychidae</taxon>
        <taxon>Tetranychus</taxon>
    </lineage>
</organism>
<name>T1KW31_TETUR</name>
<sequence length="22" mass="2502">MGIKVTWDNESITGSTFMARRT</sequence>
<dbReference type="EMBL" id="CAEY01000638">
    <property type="status" value="NOT_ANNOTATED_CDS"/>
    <property type="molecule type" value="Genomic_DNA"/>
</dbReference>
<evidence type="ECO:0000313" key="2">
    <source>
        <dbReference type="Proteomes" id="UP000015104"/>
    </source>
</evidence>
<evidence type="ECO:0000313" key="1">
    <source>
        <dbReference type="EnsemblMetazoa" id="tetur24g00170.1"/>
    </source>
</evidence>
<dbReference type="HOGENOM" id="CLU_3425283_0_0_1"/>